<dbReference type="Pfam" id="PF14151">
    <property type="entry name" value="YfhD"/>
    <property type="match status" value="1"/>
</dbReference>
<dbReference type="EMBL" id="JAEMWV010000004">
    <property type="protein sequence ID" value="MBN8251854.1"/>
    <property type="molecule type" value="Genomic_DNA"/>
</dbReference>
<name>A0A8I1SMZ3_9BACI</name>
<dbReference type="AlphaFoldDB" id="A0A8I1SMZ3"/>
<sequence length="57" mass="6484">MNQKSRVEAEKAKYFSSQIVKKPGHSDGVYEEFSSELDQADLKAQERAKAADERQSH</sequence>
<reference evidence="1" key="1">
    <citation type="submission" date="2020-12" db="EMBL/GenBank/DDBJ databases">
        <title>PHA producing bacteria isolated from mangrove.</title>
        <authorList>
            <person name="Zheng W."/>
            <person name="Yu S."/>
            <person name="Huang Y."/>
        </authorList>
    </citation>
    <scope>NUCLEOTIDE SEQUENCE</scope>
    <source>
        <strain evidence="1">GN22-4</strain>
    </source>
</reference>
<dbReference type="RefSeq" id="WP_100347106.1">
    <property type="nucleotide sequence ID" value="NZ_CP060274.1"/>
</dbReference>
<comment type="caution">
    <text evidence="1">The sequence shown here is derived from an EMBL/GenBank/DDBJ whole genome shotgun (WGS) entry which is preliminary data.</text>
</comment>
<gene>
    <name evidence="1" type="ORF">JF537_09700</name>
</gene>
<evidence type="ECO:0000313" key="2">
    <source>
        <dbReference type="Proteomes" id="UP000664578"/>
    </source>
</evidence>
<evidence type="ECO:0000313" key="1">
    <source>
        <dbReference type="EMBL" id="MBN8251854.1"/>
    </source>
</evidence>
<dbReference type="Proteomes" id="UP000664578">
    <property type="component" value="Unassembled WGS sequence"/>
</dbReference>
<protein>
    <submittedName>
        <fullName evidence="1">YfhD family protein</fullName>
    </submittedName>
</protein>
<proteinExistence type="predicted"/>
<organism evidence="1 2">
    <name type="scientific">Priestia flexa</name>
    <dbReference type="NCBI Taxonomy" id="86664"/>
    <lineage>
        <taxon>Bacteria</taxon>
        <taxon>Bacillati</taxon>
        <taxon>Bacillota</taxon>
        <taxon>Bacilli</taxon>
        <taxon>Bacillales</taxon>
        <taxon>Bacillaceae</taxon>
        <taxon>Priestia</taxon>
    </lineage>
</organism>
<dbReference type="InterPro" id="IPR025435">
    <property type="entry name" value="YfhD-like"/>
</dbReference>
<accession>A0A8I1SMZ3</accession>